<dbReference type="Pfam" id="PF00106">
    <property type="entry name" value="adh_short"/>
    <property type="match status" value="1"/>
</dbReference>
<evidence type="ECO:0000313" key="4">
    <source>
        <dbReference type="EMBL" id="BBZ35636.1"/>
    </source>
</evidence>
<gene>
    <name evidence="4" type="ORF">MCNF_42410</name>
</gene>
<name>A0A7I7Y202_9MYCO</name>
<feature type="domain" description="Ketoreductase" evidence="3">
    <location>
        <begin position="6"/>
        <end position="196"/>
    </location>
</feature>
<dbReference type="PANTHER" id="PTHR43658:SF8">
    <property type="entry name" value="17-BETA-HYDROXYSTEROID DEHYDROGENASE 14-RELATED"/>
    <property type="match status" value="1"/>
</dbReference>
<dbReference type="InterPro" id="IPR020904">
    <property type="entry name" value="Sc_DH/Rdtase_CS"/>
</dbReference>
<dbReference type="SMART" id="SM00822">
    <property type="entry name" value="PKS_KR"/>
    <property type="match status" value="1"/>
</dbReference>
<reference evidence="4" key="2">
    <citation type="submission" date="2020-02" db="EMBL/GenBank/DDBJ databases">
        <authorList>
            <person name="Matsumoto Y."/>
            <person name="Motooka D."/>
            <person name="Nakamura S."/>
        </authorList>
    </citation>
    <scope>NUCLEOTIDE SEQUENCE</scope>
    <source>
        <strain evidence="4">JCM 13671</strain>
    </source>
</reference>
<dbReference type="Gene3D" id="3.40.50.720">
    <property type="entry name" value="NAD(P)-binding Rossmann-like Domain"/>
    <property type="match status" value="1"/>
</dbReference>
<dbReference type="AlphaFoldDB" id="A0A7I7Y202"/>
<comment type="similarity">
    <text evidence="1">Belongs to the short-chain dehydrogenases/reductases (SDR) family.</text>
</comment>
<dbReference type="InterPro" id="IPR036291">
    <property type="entry name" value="NAD(P)-bd_dom_sf"/>
</dbReference>
<sequence>MQLEGASAVITGGASGLGLATAQRLVARGCHVILLDLPTSQGAERAADLGDLASFEPADVTEPESVGAAFAAAEARGPVRAAVHCAGRGGTVRVLNRDGGPGDGQLFEDIVRLNIVGTYNLLRYAASSMAKNDHSGDDRGVIIFTASVAAFEGQVGQLPYATSKAGVVGMTLVAARDLAQRQIRVNTIAPGPFDTPILDRFGDDVRRKLYEPVPHPNRLGKASEYAMLAEHIIDNSMLNGETIRLDGAVRMPPRPR</sequence>
<dbReference type="Proteomes" id="UP000466931">
    <property type="component" value="Chromosome"/>
</dbReference>
<reference evidence="4" key="1">
    <citation type="journal article" date="2019" name="Emerg. Microbes Infect.">
        <title>Comprehensive subspecies identification of 175 nontuberculous mycobacteria species based on 7547 genomic profiles.</title>
        <authorList>
            <person name="Matsumoto Y."/>
            <person name="Kinjo T."/>
            <person name="Motooka D."/>
            <person name="Nabeya D."/>
            <person name="Jung N."/>
            <person name="Uechi K."/>
            <person name="Horii T."/>
            <person name="Iida T."/>
            <person name="Fujita J."/>
            <person name="Nakamura S."/>
        </authorList>
    </citation>
    <scope>NUCLEOTIDE SEQUENCE [LARGE SCALE GENOMIC DNA]</scope>
    <source>
        <strain evidence="4">JCM 13671</strain>
    </source>
</reference>
<organism evidence="4 5">
    <name type="scientific">Mycolicibacterium confluentis</name>
    <dbReference type="NCBI Taxonomy" id="28047"/>
    <lineage>
        <taxon>Bacteria</taxon>
        <taxon>Bacillati</taxon>
        <taxon>Actinomycetota</taxon>
        <taxon>Actinomycetes</taxon>
        <taxon>Mycobacteriales</taxon>
        <taxon>Mycobacteriaceae</taxon>
        <taxon>Mycolicibacterium</taxon>
    </lineage>
</organism>
<dbReference type="InterPro" id="IPR057326">
    <property type="entry name" value="KR_dom"/>
</dbReference>
<dbReference type="EMBL" id="AP022612">
    <property type="protein sequence ID" value="BBZ35636.1"/>
    <property type="molecule type" value="Genomic_DNA"/>
</dbReference>
<keyword evidence="2" id="KW-0560">Oxidoreductase</keyword>
<dbReference type="PROSITE" id="PS00061">
    <property type="entry name" value="ADH_SHORT"/>
    <property type="match status" value="1"/>
</dbReference>
<dbReference type="PANTHER" id="PTHR43658">
    <property type="entry name" value="SHORT-CHAIN DEHYDROGENASE/REDUCTASE"/>
    <property type="match status" value="1"/>
</dbReference>
<evidence type="ECO:0000256" key="2">
    <source>
        <dbReference type="ARBA" id="ARBA00023002"/>
    </source>
</evidence>
<dbReference type="SUPFAM" id="SSF51735">
    <property type="entry name" value="NAD(P)-binding Rossmann-fold domains"/>
    <property type="match status" value="1"/>
</dbReference>
<dbReference type="OrthoDB" id="9795647at2"/>
<dbReference type="InterPro" id="IPR002347">
    <property type="entry name" value="SDR_fam"/>
</dbReference>
<keyword evidence="5" id="KW-1185">Reference proteome</keyword>
<accession>A0A7I7Y202</accession>
<dbReference type="GO" id="GO:0016491">
    <property type="term" value="F:oxidoreductase activity"/>
    <property type="evidence" value="ECO:0007669"/>
    <property type="project" value="UniProtKB-KW"/>
</dbReference>
<proteinExistence type="inferred from homology"/>
<dbReference type="PRINTS" id="PR00081">
    <property type="entry name" value="GDHRDH"/>
</dbReference>
<evidence type="ECO:0000259" key="3">
    <source>
        <dbReference type="SMART" id="SM00822"/>
    </source>
</evidence>
<protein>
    <submittedName>
        <fullName evidence="4">3-hydroxy-2-methylbutyryl-CoA dehydrogenase</fullName>
    </submittedName>
</protein>
<evidence type="ECO:0000256" key="1">
    <source>
        <dbReference type="ARBA" id="ARBA00006484"/>
    </source>
</evidence>
<dbReference type="RefSeq" id="WP_085151710.1">
    <property type="nucleotide sequence ID" value="NZ_AP022612.1"/>
</dbReference>
<evidence type="ECO:0000313" key="5">
    <source>
        <dbReference type="Proteomes" id="UP000466931"/>
    </source>
</evidence>